<evidence type="ECO:0000313" key="5">
    <source>
        <dbReference type="EMBL" id="CAA7060810.1"/>
    </source>
</evidence>
<dbReference type="InterPro" id="IPR007592">
    <property type="entry name" value="GEBP"/>
</dbReference>
<comment type="similarity">
    <text evidence="1">Belongs to the GeBP family.</text>
</comment>
<evidence type="ECO:0000256" key="2">
    <source>
        <dbReference type="SAM" id="MobiDB-lite"/>
    </source>
</evidence>
<feature type="domain" description="Glabrous enhancer-binding protein-like DBD" evidence="3">
    <location>
        <begin position="158"/>
        <end position="252"/>
    </location>
</feature>
<feature type="compositionally biased region" description="Acidic residues" evidence="2">
    <location>
        <begin position="67"/>
        <end position="77"/>
    </location>
</feature>
<dbReference type="Proteomes" id="UP000467841">
    <property type="component" value="Unassembled WGS sequence"/>
</dbReference>
<gene>
    <name evidence="5" type="ORF">MERR_LOCUS48046</name>
</gene>
<feature type="compositionally biased region" description="Acidic residues" evidence="2">
    <location>
        <begin position="18"/>
        <end position="46"/>
    </location>
</feature>
<name>A0A6D2LHW5_9BRAS</name>
<feature type="region of interest" description="Disordered" evidence="2">
    <location>
        <begin position="1"/>
        <end position="160"/>
    </location>
</feature>
<dbReference type="Pfam" id="PF22757">
    <property type="entry name" value="GeBP-like_C"/>
    <property type="match status" value="1"/>
</dbReference>
<dbReference type="GO" id="GO:0005634">
    <property type="term" value="C:nucleus"/>
    <property type="evidence" value="ECO:0007669"/>
    <property type="project" value="TreeGrafter"/>
</dbReference>
<dbReference type="InterPro" id="IPR053933">
    <property type="entry name" value="GeBP-like_C"/>
</dbReference>
<keyword evidence="6" id="KW-1185">Reference proteome</keyword>
<accession>A0A6D2LHW5</accession>
<sequence>MSGKRFNPLENPPAASSSDEDDFVETSIGEGDEVVESSSEEEDDDASSGNPSVKKPVEKNQVSDSESGSDEETDSDNETERKAPVKNPASSAVKSVAVTKDSAAAKSQDSKKVKSSSKSATKKRPSETDVADAKRVKRVSGEDEKKSGEEEETKKTPFTRVWTEDDEITVLQGFIDYEADAGASPFVNSTAFYESVKKSISFDVKKTQVMEKVRGLKKKFENNRSKGKDGEDPKFAKPHDRKAFDLSKIIWGDNGLFPESAMKSNGKSKKSSKPSKEELISSLLNGKSCEDEVAANIGEELVAFAKPVLVTSLARFGGVDDLAAQQGWSRLASEDKKRFEEEWKQLQLKEFEFYSQRSGFFHGLVTKMAETFRPST</sequence>
<dbReference type="Pfam" id="PF04504">
    <property type="entry name" value="GeBP-like_DBD"/>
    <property type="match status" value="1"/>
</dbReference>
<reference evidence="5" key="1">
    <citation type="submission" date="2020-01" db="EMBL/GenBank/DDBJ databases">
        <authorList>
            <person name="Mishra B."/>
        </authorList>
    </citation>
    <scope>NUCLEOTIDE SEQUENCE [LARGE SCALE GENOMIC DNA]</scope>
</reference>
<evidence type="ECO:0000259" key="3">
    <source>
        <dbReference type="Pfam" id="PF04504"/>
    </source>
</evidence>
<feature type="region of interest" description="Disordered" evidence="2">
    <location>
        <begin position="255"/>
        <end position="276"/>
    </location>
</feature>
<dbReference type="EMBL" id="CACVBM020001840">
    <property type="protein sequence ID" value="CAA7060810.1"/>
    <property type="molecule type" value="Genomic_DNA"/>
</dbReference>
<dbReference type="OrthoDB" id="661680at2759"/>
<dbReference type="PANTHER" id="PTHR31662">
    <property type="entry name" value="BNAANNG10740D PROTEIN-RELATED"/>
    <property type="match status" value="1"/>
</dbReference>
<dbReference type="InterPro" id="IPR053932">
    <property type="entry name" value="GeBP-like_DBD"/>
</dbReference>
<evidence type="ECO:0000256" key="1">
    <source>
        <dbReference type="ARBA" id="ARBA00010820"/>
    </source>
</evidence>
<protein>
    <submittedName>
        <fullName evidence="5">Uncharacterized protein</fullName>
    </submittedName>
</protein>
<evidence type="ECO:0000259" key="4">
    <source>
        <dbReference type="Pfam" id="PF22757"/>
    </source>
</evidence>
<dbReference type="GO" id="GO:0006355">
    <property type="term" value="P:regulation of DNA-templated transcription"/>
    <property type="evidence" value="ECO:0007669"/>
    <property type="project" value="InterPro"/>
</dbReference>
<evidence type="ECO:0000313" key="6">
    <source>
        <dbReference type="Proteomes" id="UP000467841"/>
    </source>
</evidence>
<feature type="compositionally biased region" description="Basic and acidic residues" evidence="2">
    <location>
        <begin position="124"/>
        <end position="155"/>
    </location>
</feature>
<feature type="region of interest" description="Disordered" evidence="2">
    <location>
        <begin position="217"/>
        <end position="240"/>
    </location>
</feature>
<feature type="domain" description="Glabrous enhancer-binding protein-like C-terminal" evidence="4">
    <location>
        <begin position="304"/>
        <end position="370"/>
    </location>
</feature>
<proteinExistence type="inferred from homology"/>
<dbReference type="PANTHER" id="PTHR31662:SF33">
    <property type="entry name" value="DNA-BINDING STOREKEEPER PROTEIN TRANSCRIPTIONAL REGULATOR-LIKE PROTEIN"/>
    <property type="match status" value="1"/>
</dbReference>
<organism evidence="5 6">
    <name type="scientific">Microthlaspi erraticum</name>
    <dbReference type="NCBI Taxonomy" id="1685480"/>
    <lineage>
        <taxon>Eukaryota</taxon>
        <taxon>Viridiplantae</taxon>
        <taxon>Streptophyta</taxon>
        <taxon>Embryophyta</taxon>
        <taxon>Tracheophyta</taxon>
        <taxon>Spermatophyta</taxon>
        <taxon>Magnoliopsida</taxon>
        <taxon>eudicotyledons</taxon>
        <taxon>Gunneridae</taxon>
        <taxon>Pentapetalae</taxon>
        <taxon>rosids</taxon>
        <taxon>malvids</taxon>
        <taxon>Brassicales</taxon>
        <taxon>Brassicaceae</taxon>
        <taxon>Coluteocarpeae</taxon>
        <taxon>Microthlaspi</taxon>
    </lineage>
</organism>
<dbReference type="AlphaFoldDB" id="A0A6D2LHW5"/>
<comment type="caution">
    <text evidence="5">The sequence shown here is derived from an EMBL/GenBank/DDBJ whole genome shotgun (WGS) entry which is preliminary data.</text>
</comment>